<proteinExistence type="predicted"/>
<protein>
    <submittedName>
        <fullName evidence="2">Uncharacterized protein</fullName>
    </submittedName>
</protein>
<dbReference type="InParanoid" id="K1PJB2"/>
<evidence type="ECO:0000313" key="2">
    <source>
        <dbReference type="EMBL" id="EKC21718.1"/>
    </source>
</evidence>
<dbReference type="AlphaFoldDB" id="K1PJB2"/>
<organism evidence="2">
    <name type="scientific">Magallana gigas</name>
    <name type="common">Pacific oyster</name>
    <name type="synonym">Crassostrea gigas</name>
    <dbReference type="NCBI Taxonomy" id="29159"/>
    <lineage>
        <taxon>Eukaryota</taxon>
        <taxon>Metazoa</taxon>
        <taxon>Spiralia</taxon>
        <taxon>Lophotrochozoa</taxon>
        <taxon>Mollusca</taxon>
        <taxon>Bivalvia</taxon>
        <taxon>Autobranchia</taxon>
        <taxon>Pteriomorphia</taxon>
        <taxon>Ostreida</taxon>
        <taxon>Ostreoidea</taxon>
        <taxon>Ostreidae</taxon>
        <taxon>Magallana</taxon>
    </lineage>
</organism>
<gene>
    <name evidence="2" type="ORF">CGI_10003424</name>
</gene>
<evidence type="ECO:0000256" key="1">
    <source>
        <dbReference type="SAM" id="MobiDB-lite"/>
    </source>
</evidence>
<reference evidence="2" key="1">
    <citation type="journal article" date="2012" name="Nature">
        <title>The oyster genome reveals stress adaptation and complexity of shell formation.</title>
        <authorList>
            <person name="Zhang G."/>
            <person name="Fang X."/>
            <person name="Guo X."/>
            <person name="Li L."/>
            <person name="Luo R."/>
            <person name="Xu F."/>
            <person name="Yang P."/>
            <person name="Zhang L."/>
            <person name="Wang X."/>
            <person name="Qi H."/>
            <person name="Xiong Z."/>
            <person name="Que H."/>
            <person name="Xie Y."/>
            <person name="Holland P.W."/>
            <person name="Paps J."/>
            <person name="Zhu Y."/>
            <person name="Wu F."/>
            <person name="Chen Y."/>
            <person name="Wang J."/>
            <person name="Peng C."/>
            <person name="Meng J."/>
            <person name="Yang L."/>
            <person name="Liu J."/>
            <person name="Wen B."/>
            <person name="Zhang N."/>
            <person name="Huang Z."/>
            <person name="Zhu Q."/>
            <person name="Feng Y."/>
            <person name="Mount A."/>
            <person name="Hedgecock D."/>
            <person name="Xu Z."/>
            <person name="Liu Y."/>
            <person name="Domazet-Loso T."/>
            <person name="Du Y."/>
            <person name="Sun X."/>
            <person name="Zhang S."/>
            <person name="Liu B."/>
            <person name="Cheng P."/>
            <person name="Jiang X."/>
            <person name="Li J."/>
            <person name="Fan D."/>
            <person name="Wang W."/>
            <person name="Fu W."/>
            <person name="Wang T."/>
            <person name="Wang B."/>
            <person name="Zhang J."/>
            <person name="Peng Z."/>
            <person name="Li Y."/>
            <person name="Li N."/>
            <person name="Wang J."/>
            <person name="Chen M."/>
            <person name="He Y."/>
            <person name="Tan F."/>
            <person name="Song X."/>
            <person name="Zheng Q."/>
            <person name="Huang R."/>
            <person name="Yang H."/>
            <person name="Du X."/>
            <person name="Chen L."/>
            <person name="Yang M."/>
            <person name="Gaffney P.M."/>
            <person name="Wang S."/>
            <person name="Luo L."/>
            <person name="She Z."/>
            <person name="Ming Y."/>
            <person name="Huang W."/>
            <person name="Zhang S."/>
            <person name="Huang B."/>
            <person name="Zhang Y."/>
            <person name="Qu T."/>
            <person name="Ni P."/>
            <person name="Miao G."/>
            <person name="Wang J."/>
            <person name="Wang Q."/>
            <person name="Steinberg C.E."/>
            <person name="Wang H."/>
            <person name="Li N."/>
            <person name="Qian L."/>
            <person name="Zhang G."/>
            <person name="Li Y."/>
            <person name="Yang H."/>
            <person name="Liu X."/>
            <person name="Wang J."/>
            <person name="Yin Y."/>
            <person name="Wang J."/>
        </authorList>
    </citation>
    <scope>NUCLEOTIDE SEQUENCE [LARGE SCALE GENOMIC DNA]</scope>
    <source>
        <strain evidence="2">05x7-T-G4-1.051#20</strain>
    </source>
</reference>
<accession>K1PJB2</accession>
<feature type="compositionally biased region" description="Polar residues" evidence="1">
    <location>
        <begin position="14"/>
        <end position="41"/>
    </location>
</feature>
<dbReference type="HOGENOM" id="CLU_2924859_0_0_1"/>
<dbReference type="EMBL" id="JH816557">
    <property type="protein sequence ID" value="EKC21718.1"/>
    <property type="molecule type" value="Genomic_DNA"/>
</dbReference>
<name>K1PJB2_MAGGI</name>
<feature type="region of interest" description="Disordered" evidence="1">
    <location>
        <begin position="1"/>
        <end position="61"/>
    </location>
</feature>
<sequence length="61" mass="6543">MGSKPSTEQEKQQRSASVPNVTKSHQNGVSGTDTPSSTRNPPKSAAPTLWSKMGEKDLEKC</sequence>